<dbReference type="EMBL" id="JAACNH010000006">
    <property type="protein sequence ID" value="KAG8440495.1"/>
    <property type="molecule type" value="Genomic_DNA"/>
</dbReference>
<name>A0A8T2J5J3_9PIPI</name>
<reference evidence="1" key="1">
    <citation type="thesis" date="2020" institute="ProQuest LLC" country="789 East Eisenhower Parkway, Ann Arbor, MI, USA">
        <title>Comparative Genomics and Chromosome Evolution.</title>
        <authorList>
            <person name="Mudd A.B."/>
        </authorList>
    </citation>
    <scope>NUCLEOTIDE SEQUENCE</scope>
    <source>
        <strain evidence="1">Female2</strain>
        <tissue evidence="1">Blood</tissue>
    </source>
</reference>
<comment type="caution">
    <text evidence="1">The sequence shown here is derived from an EMBL/GenBank/DDBJ whole genome shotgun (WGS) entry which is preliminary data.</text>
</comment>
<organism evidence="1 2">
    <name type="scientific">Hymenochirus boettgeri</name>
    <name type="common">Congo dwarf clawed frog</name>
    <dbReference type="NCBI Taxonomy" id="247094"/>
    <lineage>
        <taxon>Eukaryota</taxon>
        <taxon>Metazoa</taxon>
        <taxon>Chordata</taxon>
        <taxon>Craniata</taxon>
        <taxon>Vertebrata</taxon>
        <taxon>Euteleostomi</taxon>
        <taxon>Amphibia</taxon>
        <taxon>Batrachia</taxon>
        <taxon>Anura</taxon>
        <taxon>Pipoidea</taxon>
        <taxon>Pipidae</taxon>
        <taxon>Pipinae</taxon>
        <taxon>Hymenochirus</taxon>
    </lineage>
</organism>
<proteinExistence type="predicted"/>
<protein>
    <submittedName>
        <fullName evidence="1">Uncharacterized protein</fullName>
    </submittedName>
</protein>
<sequence length="67" mass="7249">MEVLGFWGNLLGAVTALKAAEYLLLVLCAVVAWKSGEDSHSELVNNLRTFTLTKKSTVVAETIAKNI</sequence>
<evidence type="ECO:0000313" key="1">
    <source>
        <dbReference type="EMBL" id="KAG8440495.1"/>
    </source>
</evidence>
<accession>A0A8T2J5J3</accession>
<dbReference type="Proteomes" id="UP000812440">
    <property type="component" value="Chromosome 3"/>
</dbReference>
<keyword evidence="2" id="KW-1185">Reference proteome</keyword>
<evidence type="ECO:0000313" key="2">
    <source>
        <dbReference type="Proteomes" id="UP000812440"/>
    </source>
</evidence>
<dbReference type="AlphaFoldDB" id="A0A8T2J5J3"/>
<gene>
    <name evidence="1" type="ORF">GDO86_006303</name>
</gene>